<sequence>MRLLDHPNVVSLKHCFFSTTEKDELCLNLVLEYVHETVHRVIKHYNKLTQKDAADIRKAAHISGQGKEVKALNLFEEILKKGLSPSPASYYTALLAHRRMEIVGLQPGRSEYECLVWACTREEHCIVAKELYSWIRKRGIWKWGVALLNKMEEKGLNPGSSMECSSCGLFQGFGNFCRSSDTQKNGGTRRKTHHCFLW</sequence>
<evidence type="ECO:0000313" key="2">
    <source>
        <dbReference type="Proteomes" id="UP000828048"/>
    </source>
</evidence>
<gene>
    <name evidence="1" type="ORF">Vadar_011151</name>
</gene>
<dbReference type="Proteomes" id="UP000828048">
    <property type="component" value="Chromosome 4"/>
</dbReference>
<proteinExistence type="predicted"/>
<evidence type="ECO:0000313" key="1">
    <source>
        <dbReference type="EMBL" id="KAH7860246.1"/>
    </source>
</evidence>
<keyword evidence="2" id="KW-1185">Reference proteome</keyword>
<protein>
    <submittedName>
        <fullName evidence="1">Uncharacterized protein</fullName>
    </submittedName>
</protein>
<reference evidence="1 2" key="1">
    <citation type="journal article" date="2021" name="Hortic Res">
        <title>High-quality reference genome and annotation aids understanding of berry development for evergreen blueberry (Vaccinium darrowii).</title>
        <authorList>
            <person name="Yu J."/>
            <person name="Hulse-Kemp A.M."/>
            <person name="Babiker E."/>
            <person name="Staton M."/>
        </authorList>
    </citation>
    <scope>NUCLEOTIDE SEQUENCE [LARGE SCALE GENOMIC DNA]</scope>
    <source>
        <strain evidence="2">cv. NJ 8807/NJ 8810</strain>
        <tissue evidence="1">Young leaf</tissue>
    </source>
</reference>
<organism evidence="1 2">
    <name type="scientific">Vaccinium darrowii</name>
    <dbReference type="NCBI Taxonomy" id="229202"/>
    <lineage>
        <taxon>Eukaryota</taxon>
        <taxon>Viridiplantae</taxon>
        <taxon>Streptophyta</taxon>
        <taxon>Embryophyta</taxon>
        <taxon>Tracheophyta</taxon>
        <taxon>Spermatophyta</taxon>
        <taxon>Magnoliopsida</taxon>
        <taxon>eudicotyledons</taxon>
        <taxon>Gunneridae</taxon>
        <taxon>Pentapetalae</taxon>
        <taxon>asterids</taxon>
        <taxon>Ericales</taxon>
        <taxon>Ericaceae</taxon>
        <taxon>Vaccinioideae</taxon>
        <taxon>Vaccinieae</taxon>
        <taxon>Vaccinium</taxon>
    </lineage>
</organism>
<name>A0ACB7Z370_9ERIC</name>
<accession>A0ACB7Z370</accession>
<comment type="caution">
    <text evidence="1">The sequence shown here is derived from an EMBL/GenBank/DDBJ whole genome shotgun (WGS) entry which is preliminary data.</text>
</comment>
<dbReference type="EMBL" id="CM037154">
    <property type="protein sequence ID" value="KAH7860246.1"/>
    <property type="molecule type" value="Genomic_DNA"/>
</dbReference>